<protein>
    <submittedName>
        <fullName evidence="1">Uncharacterized protein</fullName>
    </submittedName>
</protein>
<name>A0A653C969_CALMS</name>
<gene>
    <name evidence="1" type="ORF">CALMAC_LOCUS7117</name>
</gene>
<evidence type="ECO:0000313" key="1">
    <source>
        <dbReference type="EMBL" id="VEN44243.1"/>
    </source>
</evidence>
<reference evidence="1 2" key="1">
    <citation type="submission" date="2019-01" db="EMBL/GenBank/DDBJ databases">
        <authorList>
            <person name="Sayadi A."/>
        </authorList>
    </citation>
    <scope>NUCLEOTIDE SEQUENCE [LARGE SCALE GENOMIC DNA]</scope>
</reference>
<proteinExistence type="predicted"/>
<dbReference type="EMBL" id="CAACVG010007223">
    <property type="protein sequence ID" value="VEN44243.1"/>
    <property type="molecule type" value="Genomic_DNA"/>
</dbReference>
<sequence length="52" mass="5962">IIIQAFNTYKIIIITRTNSLNSFSEQERLSRILLSSFCPTFFSHSAVKKPPC</sequence>
<dbReference type="Proteomes" id="UP000410492">
    <property type="component" value="Unassembled WGS sequence"/>
</dbReference>
<accession>A0A653C969</accession>
<keyword evidence="2" id="KW-1185">Reference proteome</keyword>
<organism evidence="1 2">
    <name type="scientific">Callosobruchus maculatus</name>
    <name type="common">Southern cowpea weevil</name>
    <name type="synonym">Pulse bruchid</name>
    <dbReference type="NCBI Taxonomy" id="64391"/>
    <lineage>
        <taxon>Eukaryota</taxon>
        <taxon>Metazoa</taxon>
        <taxon>Ecdysozoa</taxon>
        <taxon>Arthropoda</taxon>
        <taxon>Hexapoda</taxon>
        <taxon>Insecta</taxon>
        <taxon>Pterygota</taxon>
        <taxon>Neoptera</taxon>
        <taxon>Endopterygota</taxon>
        <taxon>Coleoptera</taxon>
        <taxon>Polyphaga</taxon>
        <taxon>Cucujiformia</taxon>
        <taxon>Chrysomeloidea</taxon>
        <taxon>Chrysomelidae</taxon>
        <taxon>Bruchinae</taxon>
        <taxon>Bruchini</taxon>
        <taxon>Callosobruchus</taxon>
    </lineage>
</organism>
<feature type="non-terminal residue" evidence="1">
    <location>
        <position position="1"/>
    </location>
</feature>
<evidence type="ECO:0000313" key="2">
    <source>
        <dbReference type="Proteomes" id="UP000410492"/>
    </source>
</evidence>
<dbReference type="AlphaFoldDB" id="A0A653C969"/>